<name>A0A0K2T5T7_LEPSM</name>
<reference evidence="1" key="1">
    <citation type="submission" date="2014-05" db="EMBL/GenBank/DDBJ databases">
        <authorList>
            <person name="Chronopoulou M."/>
        </authorList>
    </citation>
    <scope>NUCLEOTIDE SEQUENCE</scope>
    <source>
        <tissue evidence="1">Whole organism</tissue>
    </source>
</reference>
<dbReference type="EMBL" id="HACA01003460">
    <property type="protein sequence ID" value="CDW20821.1"/>
    <property type="molecule type" value="Transcribed_RNA"/>
</dbReference>
<dbReference type="AlphaFoldDB" id="A0A0K2T5T7"/>
<accession>A0A0K2T5T7</accession>
<evidence type="ECO:0000313" key="1">
    <source>
        <dbReference type="EMBL" id="CDW20821.1"/>
    </source>
</evidence>
<organism evidence="1">
    <name type="scientific">Lepeophtheirus salmonis</name>
    <name type="common">Salmon louse</name>
    <name type="synonym">Caligus salmonis</name>
    <dbReference type="NCBI Taxonomy" id="72036"/>
    <lineage>
        <taxon>Eukaryota</taxon>
        <taxon>Metazoa</taxon>
        <taxon>Ecdysozoa</taxon>
        <taxon>Arthropoda</taxon>
        <taxon>Crustacea</taxon>
        <taxon>Multicrustacea</taxon>
        <taxon>Hexanauplia</taxon>
        <taxon>Copepoda</taxon>
        <taxon>Siphonostomatoida</taxon>
        <taxon>Caligidae</taxon>
        <taxon>Lepeophtheirus</taxon>
    </lineage>
</organism>
<protein>
    <submittedName>
        <fullName evidence="1">Uncharacterized protein</fullName>
    </submittedName>
</protein>
<proteinExistence type="predicted"/>
<sequence>MAISKELRGIITTVSRAKDIFTSNMVFGVVDNTGKVCPPFLWRGRSGSILMLTSNFLVRKCYLGPDKRSGTTCYHSRRSSMSSAC</sequence>